<evidence type="ECO:0000256" key="1">
    <source>
        <dbReference type="SAM" id="MobiDB-lite"/>
    </source>
</evidence>
<feature type="region of interest" description="Disordered" evidence="1">
    <location>
        <begin position="817"/>
        <end position="1023"/>
    </location>
</feature>
<proteinExistence type="predicted"/>
<feature type="compositionally biased region" description="Polar residues" evidence="1">
    <location>
        <begin position="959"/>
        <end position="1010"/>
    </location>
</feature>
<dbReference type="PROSITE" id="PS51257">
    <property type="entry name" value="PROKAR_LIPOPROTEIN"/>
    <property type="match status" value="1"/>
</dbReference>
<feature type="compositionally biased region" description="Polar residues" evidence="1">
    <location>
        <begin position="763"/>
        <end position="787"/>
    </location>
</feature>
<feature type="compositionally biased region" description="Low complexity" evidence="1">
    <location>
        <begin position="1013"/>
        <end position="1023"/>
    </location>
</feature>
<evidence type="ECO:0000259" key="2">
    <source>
        <dbReference type="Pfam" id="PF25387"/>
    </source>
</evidence>
<organism evidence="3 4">
    <name type="scientific">Astyanax mexicanus</name>
    <name type="common">Blind cave fish</name>
    <name type="synonym">Astyanax fasciatus mexicanus</name>
    <dbReference type="NCBI Taxonomy" id="7994"/>
    <lineage>
        <taxon>Eukaryota</taxon>
        <taxon>Metazoa</taxon>
        <taxon>Chordata</taxon>
        <taxon>Craniata</taxon>
        <taxon>Vertebrata</taxon>
        <taxon>Euteleostomi</taxon>
        <taxon>Actinopterygii</taxon>
        <taxon>Neopterygii</taxon>
        <taxon>Teleostei</taxon>
        <taxon>Ostariophysi</taxon>
        <taxon>Characiformes</taxon>
        <taxon>Characoidei</taxon>
        <taxon>Acestrorhamphidae</taxon>
        <taxon>Acestrorhamphinae</taxon>
        <taxon>Astyanax</taxon>
    </lineage>
</organism>
<feature type="compositionally biased region" description="Polar residues" evidence="1">
    <location>
        <begin position="832"/>
        <end position="863"/>
    </location>
</feature>
<feature type="compositionally biased region" description="Low complexity" evidence="1">
    <location>
        <begin position="864"/>
        <end position="926"/>
    </location>
</feature>
<dbReference type="InterPro" id="IPR057400">
    <property type="entry name" value="ADGRF3/5_N"/>
</dbReference>
<reference evidence="3" key="1">
    <citation type="submission" date="2025-08" db="UniProtKB">
        <authorList>
            <consortium name="Ensembl"/>
        </authorList>
    </citation>
    <scope>IDENTIFICATION</scope>
</reference>
<feature type="compositionally biased region" description="Low complexity" evidence="1">
    <location>
        <begin position="734"/>
        <end position="762"/>
    </location>
</feature>
<feature type="compositionally biased region" description="Polar residues" evidence="1">
    <location>
        <begin position="1153"/>
        <end position="1168"/>
    </location>
</feature>
<name>A0A8B9JF15_ASTMX</name>
<accession>A0A8B9JF15</accession>
<feature type="compositionally biased region" description="Low complexity" evidence="1">
    <location>
        <begin position="695"/>
        <end position="719"/>
    </location>
</feature>
<evidence type="ECO:0000313" key="4">
    <source>
        <dbReference type="Proteomes" id="UP000694621"/>
    </source>
</evidence>
<feature type="compositionally biased region" description="Low complexity" evidence="1">
    <location>
        <begin position="1141"/>
        <end position="1152"/>
    </location>
</feature>
<feature type="compositionally biased region" description="Low complexity" evidence="1">
    <location>
        <begin position="788"/>
        <end position="799"/>
    </location>
</feature>
<feature type="domain" description="ADGRF3/5-like N-terminal" evidence="2">
    <location>
        <begin position="217"/>
        <end position="271"/>
    </location>
</feature>
<feature type="region of interest" description="Disordered" evidence="1">
    <location>
        <begin position="1088"/>
        <end position="1168"/>
    </location>
</feature>
<dbReference type="Ensembl" id="ENSAMXT00005022774.1">
    <property type="protein sequence ID" value="ENSAMXP00005020600.1"/>
    <property type="gene ID" value="ENSAMXG00005010641.1"/>
</dbReference>
<feature type="compositionally biased region" description="Low complexity" evidence="1">
    <location>
        <begin position="817"/>
        <end position="831"/>
    </location>
</feature>
<feature type="domain" description="ADGRF3/5-like N-terminal" evidence="2">
    <location>
        <begin position="577"/>
        <end position="630"/>
    </location>
</feature>
<feature type="compositionally biased region" description="Polar residues" evidence="1">
    <location>
        <begin position="1113"/>
        <end position="1140"/>
    </location>
</feature>
<sequence length="1204" mass="130280">MLTIDKCLPQCFASIRCAEMEKLRVLLLVSAVLSCNAGMQTLNQPTSHADLSLTSSGLNPGQNIQEHLKSFTYLTTVKINASSDTDANRLKNLLQGFTFPFNNKLIRISKINLTSLAPLKSFKYLIDIKINASKKTVIDQLESLLDGYKFPLKVNNRVKVSSVNVTTASLKSFRYRIDMKMNTTNLTAIDRLRGLAHGFQYPYKISSQKQINSLNITTVCITGTSQSACKCEPQYGWSDEQCKKLGACNESSNVPCGCVTSVPHNGQFCERRRGTPKPFKYFIKIKQNTSGEGVSDRLKAFLHGYPFPYTINNQMKISELNVTTAAPLKSFKYLIDMKINASKERVIDQLESFLDGYKFPLKVNKHVKVSIVNIKTVTPKPFKYSIQIKLNTSGEGVIDRLKELLHGYPFPYTINNEMKISKQNFTTAPKPFKYSIQIKLNTSGEGVIDRLKELLHGYPFPYTINNQMKILKLNFTTVSKPFKYSIQVKLNTSGEGVIDQLKALLHGYPFPYTINNQMKISKLNFITAPLKSFRFTMDIKLDTSKLSSIDRLRGLAHGFQYPYKISSQKQINSLNITTVCITSANQSVCKCEPQYGWSDEHCKKLGACNESSNTLCGCVTSVPYEGQFCGRRRVPSQTFKYSIQIKLNTSGEGVIDRLKALLHGFPFPYTINNQMKISGLNITTEPPTLSPPAPTSDEQTSTTETSTAEASTADTSPAEMSTTQTSAETYAIETSPAKASTEPTSTAETSTAETTIADTSTPEISTTQTSAETSPAVTYSTETSPAQTSTEQTTITETSTVDSTTAEIYTTQTSAETHTAETYSAETYTTEKSPAQTSTAQTPTEQTSIAETSTVDSTTAEIYTTQTSAETSHAETSTAETYTTERSPTQTSTAQTPTEQTSTAETSTAETSTVDTAGTTAGTFGTELSTVDSSPAEISTSQTSAETSTAETSTSKTSPAQTFTAETSTANRNTTEMCNAQTSTVEPSTVQATAETSTEQTYTVQTSTEKTSTEQASSAQTSAAEISTAQVSTGKSSAKPSIAQISTLGTSTAQTLTPEMSTPQISTPQTSTALITTLQTSTVEISTAKTSTAQTSTAEMSSTQIITGQTSTAHTSNAETSAVHPSTAQTSNEKTSTVHPSTAQKTTAQTSTVETPTAQTSTAHTSTVETSTARLSTAMTMTAQTSAVADRPSSTSTEFFTTGM</sequence>
<feature type="compositionally biased region" description="Low complexity" evidence="1">
    <location>
        <begin position="936"/>
        <end position="958"/>
    </location>
</feature>
<feature type="compositionally biased region" description="Polar residues" evidence="1">
    <location>
        <begin position="1192"/>
        <end position="1204"/>
    </location>
</feature>
<feature type="region of interest" description="Disordered" evidence="1">
    <location>
        <begin position="1184"/>
        <end position="1204"/>
    </location>
</feature>
<feature type="compositionally biased region" description="Low complexity" evidence="1">
    <location>
        <begin position="1088"/>
        <end position="1112"/>
    </location>
</feature>
<feature type="region of interest" description="Disordered" evidence="1">
    <location>
        <begin position="682"/>
        <end position="799"/>
    </location>
</feature>
<dbReference type="Proteomes" id="UP000694621">
    <property type="component" value="Unplaced"/>
</dbReference>
<protein>
    <recommendedName>
        <fullName evidence="2">ADGRF3/5-like N-terminal domain-containing protein</fullName>
    </recommendedName>
</protein>
<dbReference type="Pfam" id="PF25387">
    <property type="entry name" value="ADGRF3_N"/>
    <property type="match status" value="2"/>
</dbReference>
<evidence type="ECO:0000313" key="3">
    <source>
        <dbReference type="Ensembl" id="ENSAMXP00005020600.1"/>
    </source>
</evidence>
<dbReference type="AlphaFoldDB" id="A0A8B9JF15"/>